<dbReference type="InterPro" id="IPR008906">
    <property type="entry name" value="HATC_C_dom"/>
</dbReference>
<dbReference type="SUPFAM" id="SSF53098">
    <property type="entry name" value="Ribonuclease H-like"/>
    <property type="match status" value="1"/>
</dbReference>
<evidence type="ECO:0000313" key="8">
    <source>
        <dbReference type="Proteomes" id="UP000054549"/>
    </source>
</evidence>
<dbReference type="GO" id="GO:0046983">
    <property type="term" value="F:protein dimerization activity"/>
    <property type="evidence" value="ECO:0007669"/>
    <property type="project" value="InterPro"/>
</dbReference>
<evidence type="ECO:0000256" key="2">
    <source>
        <dbReference type="ARBA" id="ARBA00022723"/>
    </source>
</evidence>
<comment type="subcellular location">
    <subcellularLocation>
        <location evidence="1">Nucleus</location>
    </subcellularLocation>
</comment>
<keyword evidence="8" id="KW-1185">Reference proteome</keyword>
<evidence type="ECO:0000313" key="7">
    <source>
        <dbReference type="EMBL" id="KIL55688.1"/>
    </source>
</evidence>
<dbReference type="GO" id="GO:0008270">
    <property type="term" value="F:zinc ion binding"/>
    <property type="evidence" value="ECO:0007669"/>
    <property type="project" value="UniProtKB-KW"/>
</dbReference>
<keyword evidence="5" id="KW-0539">Nucleus</keyword>
<dbReference type="PANTHER" id="PTHR46481">
    <property type="entry name" value="ZINC FINGER BED DOMAIN-CONTAINING PROTEIN 4"/>
    <property type="match status" value="1"/>
</dbReference>
<dbReference type="InterPro" id="IPR052035">
    <property type="entry name" value="ZnF_BED_domain_contain"/>
</dbReference>
<feature type="non-terminal residue" evidence="7">
    <location>
        <position position="1"/>
    </location>
</feature>
<gene>
    <name evidence="7" type="ORF">M378DRAFT_90563</name>
</gene>
<organism evidence="7 8">
    <name type="scientific">Amanita muscaria (strain Koide BX008)</name>
    <dbReference type="NCBI Taxonomy" id="946122"/>
    <lineage>
        <taxon>Eukaryota</taxon>
        <taxon>Fungi</taxon>
        <taxon>Dikarya</taxon>
        <taxon>Basidiomycota</taxon>
        <taxon>Agaricomycotina</taxon>
        <taxon>Agaricomycetes</taxon>
        <taxon>Agaricomycetidae</taxon>
        <taxon>Agaricales</taxon>
        <taxon>Pluteineae</taxon>
        <taxon>Amanitaceae</taxon>
        <taxon>Amanita</taxon>
    </lineage>
</organism>
<dbReference type="GO" id="GO:0005634">
    <property type="term" value="C:nucleus"/>
    <property type="evidence" value="ECO:0007669"/>
    <property type="project" value="UniProtKB-SubCell"/>
</dbReference>
<evidence type="ECO:0000256" key="5">
    <source>
        <dbReference type="ARBA" id="ARBA00023242"/>
    </source>
</evidence>
<reference evidence="7 8" key="1">
    <citation type="submission" date="2014-04" db="EMBL/GenBank/DDBJ databases">
        <title>Evolutionary Origins and Diversification of the Mycorrhizal Mutualists.</title>
        <authorList>
            <consortium name="DOE Joint Genome Institute"/>
            <consortium name="Mycorrhizal Genomics Consortium"/>
            <person name="Kohler A."/>
            <person name="Kuo A."/>
            <person name="Nagy L.G."/>
            <person name="Floudas D."/>
            <person name="Copeland A."/>
            <person name="Barry K.W."/>
            <person name="Cichocki N."/>
            <person name="Veneault-Fourrey C."/>
            <person name="LaButti K."/>
            <person name="Lindquist E.A."/>
            <person name="Lipzen A."/>
            <person name="Lundell T."/>
            <person name="Morin E."/>
            <person name="Murat C."/>
            <person name="Riley R."/>
            <person name="Ohm R."/>
            <person name="Sun H."/>
            <person name="Tunlid A."/>
            <person name="Henrissat B."/>
            <person name="Grigoriev I.V."/>
            <person name="Hibbett D.S."/>
            <person name="Martin F."/>
        </authorList>
    </citation>
    <scope>NUCLEOTIDE SEQUENCE [LARGE SCALE GENOMIC DNA]</scope>
    <source>
        <strain evidence="7 8">Koide BX008</strain>
    </source>
</reference>
<sequence>IAWWHGRRSVYPRLSRMALDYLTIPATSVDVERLFSWGRILLSHLRNRMSAQTSRALLCLGNWSLLDIVKDEDVKKVANLEDIPGEDPEDVEMADGWDGIMVLH</sequence>
<evidence type="ECO:0000256" key="4">
    <source>
        <dbReference type="ARBA" id="ARBA00022833"/>
    </source>
</evidence>
<proteinExistence type="predicted"/>
<name>A0A0C2WHT6_AMAMK</name>
<feature type="domain" description="HAT C-terminal dimerisation" evidence="6">
    <location>
        <begin position="2"/>
        <end position="63"/>
    </location>
</feature>
<evidence type="ECO:0000256" key="3">
    <source>
        <dbReference type="ARBA" id="ARBA00022771"/>
    </source>
</evidence>
<dbReference type="PANTHER" id="PTHR46481:SF10">
    <property type="entry name" value="ZINC FINGER BED DOMAIN-CONTAINING PROTEIN 39"/>
    <property type="match status" value="1"/>
</dbReference>
<keyword evidence="4" id="KW-0862">Zinc</keyword>
<dbReference type="Pfam" id="PF05699">
    <property type="entry name" value="Dimer_Tnp_hAT"/>
    <property type="match status" value="1"/>
</dbReference>
<keyword evidence="3" id="KW-0863">Zinc-finger</keyword>
<keyword evidence="2" id="KW-0479">Metal-binding</keyword>
<dbReference type="InterPro" id="IPR012337">
    <property type="entry name" value="RNaseH-like_sf"/>
</dbReference>
<evidence type="ECO:0000256" key="1">
    <source>
        <dbReference type="ARBA" id="ARBA00004123"/>
    </source>
</evidence>
<dbReference type="STRING" id="946122.A0A0C2WHT6"/>
<dbReference type="OrthoDB" id="1715602at2759"/>
<dbReference type="EMBL" id="KN818484">
    <property type="protein sequence ID" value="KIL55688.1"/>
    <property type="molecule type" value="Genomic_DNA"/>
</dbReference>
<dbReference type="InParanoid" id="A0A0C2WHT6"/>
<dbReference type="HOGENOM" id="CLU_009123_11_0_1"/>
<protein>
    <recommendedName>
        <fullName evidence="6">HAT C-terminal dimerisation domain-containing protein</fullName>
    </recommendedName>
</protein>
<dbReference type="Proteomes" id="UP000054549">
    <property type="component" value="Unassembled WGS sequence"/>
</dbReference>
<dbReference type="AlphaFoldDB" id="A0A0C2WHT6"/>
<evidence type="ECO:0000259" key="6">
    <source>
        <dbReference type="Pfam" id="PF05699"/>
    </source>
</evidence>
<accession>A0A0C2WHT6</accession>